<dbReference type="OrthoDB" id="3268903at2"/>
<dbReference type="GO" id="GO:0046872">
    <property type="term" value="F:metal ion binding"/>
    <property type="evidence" value="ECO:0007669"/>
    <property type="project" value="InterPro"/>
</dbReference>
<feature type="domain" description="Mycothiol-dependent maleylpyruvate isomerase metal-binding" evidence="1">
    <location>
        <begin position="13"/>
        <end position="68"/>
    </location>
</feature>
<evidence type="ECO:0000313" key="3">
    <source>
        <dbReference type="Proteomes" id="UP000297318"/>
    </source>
</evidence>
<dbReference type="NCBIfam" id="TIGR03083">
    <property type="entry name" value="maleylpyruvate isomerase family mycothiol-dependent enzyme"/>
    <property type="match status" value="1"/>
</dbReference>
<dbReference type="NCBIfam" id="TIGR03085">
    <property type="entry name" value="TIGR03085 family metal-binding protein"/>
    <property type="match status" value="1"/>
</dbReference>
<dbReference type="InterPro" id="IPR024344">
    <property type="entry name" value="MDMPI_metal-binding"/>
</dbReference>
<evidence type="ECO:0000313" key="2">
    <source>
        <dbReference type="EMBL" id="TGO04518.1"/>
    </source>
</evidence>
<dbReference type="Proteomes" id="UP000297318">
    <property type="component" value="Unassembled WGS sequence"/>
</dbReference>
<organism evidence="2 3">
    <name type="scientific">Serinibacter arcticus</name>
    <dbReference type="NCBI Taxonomy" id="1655435"/>
    <lineage>
        <taxon>Bacteria</taxon>
        <taxon>Bacillati</taxon>
        <taxon>Actinomycetota</taxon>
        <taxon>Actinomycetes</taxon>
        <taxon>Micrococcales</taxon>
        <taxon>Beutenbergiaceae</taxon>
        <taxon>Serinibacter</taxon>
    </lineage>
</organism>
<dbReference type="InterPro" id="IPR034660">
    <property type="entry name" value="DinB/YfiT-like"/>
</dbReference>
<dbReference type="RefSeq" id="WP_135850103.1">
    <property type="nucleotide sequence ID" value="NZ_RHPJ01000003.1"/>
</dbReference>
<sequence>MSADDDLRTGPRADLVAALRAARPTDPTLCEGWEARHLAAHVVLRERRPVQVALSMARSVDPTAGLADGARDAEGYARLVDQVEEGPSRLSPLEWAPVANVVEFLVHAADVRRGNGLPETQAELPEHLTTAVWRSVRPMATLRYRRSAARGGVGLVLVSPLARAVLARGERSAVLSGTPLELALWVSGRERASLATVEGPDDAVAAFLAAHTDLPPHLR</sequence>
<comment type="caution">
    <text evidence="2">The sequence shown here is derived from an EMBL/GenBank/DDBJ whole genome shotgun (WGS) entry which is preliminary data.</text>
</comment>
<reference evidence="2 3" key="1">
    <citation type="submission" date="2018-11" db="EMBL/GenBank/DDBJ databases">
        <title>Complete genome sequencing of the Actinobacteria Serinibacter sp. K3-2.</title>
        <authorList>
            <person name="Rakitin A.L."/>
            <person name="Beletsky A.V."/>
            <person name="Mardanov A.V."/>
            <person name="Ravin N.V."/>
            <person name="Gromova A.S."/>
            <person name="Filippova S.N."/>
            <person name="Gal'Chenko V.F."/>
        </authorList>
    </citation>
    <scope>NUCLEOTIDE SEQUENCE [LARGE SCALE GENOMIC DNA]</scope>
    <source>
        <strain evidence="2 3">K3-2</strain>
    </source>
</reference>
<dbReference type="InterPro" id="IPR017519">
    <property type="entry name" value="CHP03085"/>
</dbReference>
<dbReference type="AlphaFoldDB" id="A0A4Z1E0C6"/>
<accession>A0A4Z1E0C6</accession>
<proteinExistence type="predicted"/>
<dbReference type="SUPFAM" id="SSF109854">
    <property type="entry name" value="DinB/YfiT-like putative metalloenzymes"/>
    <property type="match status" value="1"/>
</dbReference>
<name>A0A4Z1E0C6_9MICO</name>
<gene>
    <name evidence="2" type="ORF">SERN_2111</name>
</gene>
<dbReference type="EMBL" id="RHPJ01000003">
    <property type="protein sequence ID" value="TGO04518.1"/>
    <property type="molecule type" value="Genomic_DNA"/>
</dbReference>
<protein>
    <recommendedName>
        <fullName evidence="1">Mycothiol-dependent maleylpyruvate isomerase metal-binding domain-containing protein</fullName>
    </recommendedName>
</protein>
<dbReference type="InterPro" id="IPR017517">
    <property type="entry name" value="Maleyloyr_isom"/>
</dbReference>
<evidence type="ECO:0000259" key="1">
    <source>
        <dbReference type="Pfam" id="PF11716"/>
    </source>
</evidence>
<dbReference type="Pfam" id="PF11716">
    <property type="entry name" value="MDMPI_N"/>
    <property type="match status" value="1"/>
</dbReference>
<dbReference type="Gene3D" id="1.20.120.450">
    <property type="entry name" value="dinb family like domain"/>
    <property type="match status" value="1"/>
</dbReference>
<keyword evidence="3" id="KW-1185">Reference proteome</keyword>